<evidence type="ECO:0000259" key="6">
    <source>
        <dbReference type="PROSITE" id="PS50212"/>
    </source>
</evidence>
<dbReference type="FunFam" id="1.10.840.10:FF:000009">
    <property type="entry name" value="rap guanine nucleotide exchange factor 1"/>
    <property type="match status" value="1"/>
</dbReference>
<organism evidence="7 8">
    <name type="scientific">Psylliodes chrysocephalus</name>
    <dbReference type="NCBI Taxonomy" id="3402493"/>
    <lineage>
        <taxon>Eukaryota</taxon>
        <taxon>Metazoa</taxon>
        <taxon>Ecdysozoa</taxon>
        <taxon>Arthropoda</taxon>
        <taxon>Hexapoda</taxon>
        <taxon>Insecta</taxon>
        <taxon>Pterygota</taxon>
        <taxon>Neoptera</taxon>
        <taxon>Endopterygota</taxon>
        <taxon>Coleoptera</taxon>
        <taxon>Polyphaga</taxon>
        <taxon>Cucujiformia</taxon>
        <taxon>Chrysomeloidea</taxon>
        <taxon>Chrysomelidae</taxon>
        <taxon>Galerucinae</taxon>
        <taxon>Alticini</taxon>
        <taxon>Psylliodes</taxon>
    </lineage>
</organism>
<feature type="region of interest" description="Disordered" evidence="4">
    <location>
        <begin position="655"/>
        <end position="746"/>
    </location>
</feature>
<dbReference type="EMBL" id="OV651818">
    <property type="protein sequence ID" value="CAH1112055.1"/>
    <property type="molecule type" value="Genomic_DNA"/>
</dbReference>
<feature type="region of interest" description="Disordered" evidence="4">
    <location>
        <begin position="295"/>
        <end position="346"/>
    </location>
</feature>
<feature type="compositionally biased region" description="Polar residues" evidence="4">
    <location>
        <begin position="734"/>
        <end position="744"/>
    </location>
</feature>
<dbReference type="SMART" id="SM00147">
    <property type="entry name" value="RasGEF"/>
    <property type="match status" value="1"/>
</dbReference>
<dbReference type="InterPro" id="IPR023578">
    <property type="entry name" value="Ras_GEF_dom_sf"/>
</dbReference>
<dbReference type="AlphaFoldDB" id="A0A9P0GDS7"/>
<dbReference type="InterPro" id="IPR036964">
    <property type="entry name" value="RASGEF_cat_dom_sf"/>
</dbReference>
<dbReference type="GO" id="GO:0005085">
    <property type="term" value="F:guanyl-nucleotide exchange factor activity"/>
    <property type="evidence" value="ECO:0007669"/>
    <property type="project" value="UniProtKB-KW"/>
</dbReference>
<feature type="region of interest" description="Disordered" evidence="4">
    <location>
        <begin position="49"/>
        <end position="75"/>
    </location>
</feature>
<feature type="region of interest" description="Disordered" evidence="4">
    <location>
        <begin position="546"/>
        <end position="571"/>
    </location>
</feature>
<dbReference type="InterPro" id="IPR000651">
    <property type="entry name" value="Ras-like_Gua-exchang_fac_N"/>
</dbReference>
<evidence type="ECO:0000256" key="2">
    <source>
        <dbReference type="ARBA" id="ARBA00083313"/>
    </source>
</evidence>
<dbReference type="InterPro" id="IPR008937">
    <property type="entry name" value="Ras-like_GEF"/>
</dbReference>
<proteinExistence type="predicted"/>
<dbReference type="PROSITE" id="PS00720">
    <property type="entry name" value="RASGEF"/>
    <property type="match status" value="1"/>
</dbReference>
<feature type="domain" description="Ras-GEF" evidence="5">
    <location>
        <begin position="938"/>
        <end position="1163"/>
    </location>
</feature>
<dbReference type="InterPro" id="IPR019804">
    <property type="entry name" value="Ras_G-nucl-exch_fac_CS"/>
</dbReference>
<feature type="compositionally biased region" description="Polar residues" evidence="4">
    <location>
        <begin position="655"/>
        <end position="676"/>
    </location>
</feature>
<feature type="region of interest" description="Disordered" evidence="4">
    <location>
        <begin position="584"/>
        <end position="613"/>
    </location>
</feature>
<dbReference type="InterPro" id="IPR001895">
    <property type="entry name" value="RASGEF_cat_dom"/>
</dbReference>
<dbReference type="OrthoDB" id="25179at2759"/>
<dbReference type="PROSITE" id="PS50212">
    <property type="entry name" value="RASGEF_NTER"/>
    <property type="match status" value="1"/>
</dbReference>
<evidence type="ECO:0000313" key="8">
    <source>
        <dbReference type="Proteomes" id="UP001153636"/>
    </source>
</evidence>
<feature type="domain" description="N-terminal Ras-GEF" evidence="6">
    <location>
        <begin position="790"/>
        <end position="914"/>
    </location>
</feature>
<evidence type="ECO:0000313" key="7">
    <source>
        <dbReference type="EMBL" id="CAH1112055.1"/>
    </source>
</evidence>
<dbReference type="SUPFAM" id="SSF48366">
    <property type="entry name" value="Ras GEF"/>
    <property type="match status" value="1"/>
</dbReference>
<protein>
    <recommendedName>
        <fullName evidence="2">CRK SH3-binding GNRP</fullName>
    </recommendedName>
</protein>
<evidence type="ECO:0000256" key="1">
    <source>
        <dbReference type="ARBA" id="ARBA00022658"/>
    </source>
</evidence>
<dbReference type="CDD" id="cd06224">
    <property type="entry name" value="REM"/>
    <property type="match status" value="1"/>
</dbReference>
<dbReference type="PROSITE" id="PS50009">
    <property type="entry name" value="RASGEF_CAT"/>
    <property type="match status" value="1"/>
</dbReference>
<dbReference type="Gene3D" id="1.10.840.10">
    <property type="entry name" value="Ras guanine-nucleotide exchange factors catalytic domain"/>
    <property type="match status" value="1"/>
</dbReference>
<dbReference type="Pfam" id="PF00617">
    <property type="entry name" value="RasGEF"/>
    <property type="match status" value="1"/>
</dbReference>
<feature type="compositionally biased region" description="Low complexity" evidence="4">
    <location>
        <begin position="587"/>
        <end position="598"/>
    </location>
</feature>
<dbReference type="CDD" id="cd00155">
    <property type="entry name" value="RasGEF"/>
    <property type="match status" value="1"/>
</dbReference>
<dbReference type="PANTHER" id="PTHR23113">
    <property type="entry name" value="GUANINE NUCLEOTIDE EXCHANGE FACTOR"/>
    <property type="match status" value="1"/>
</dbReference>
<sequence length="1169" mass="132018">MSSFGDGLICEPRGRRRKYRINRISKSMDDGNSRQWMVLLSVTRLEDISENEASSPSPLAGSGPGGHKSSFKSTNKLARRARSFKDDFFGKISQMRSPVGGVGIQGVTLRSQSPKGCPKTADTGQRFIHSKRPEQELEDLGKQIQVALKHFRDVVSKQKLEMLPGNGTIVLDTVWLINLAVKSSSETTSTIKSATLRMYQSVARLIKLCDDVLIDDKSSELDKENVNEIVQQVEDAVKDLITLVLDKVSHQHVSCKTTPRSSYCNSLEMPAQRNSLPDIPLTPREREQLEQNAIAKNKVRSSHSTESILRETSPPPKPPLPENLCRSESSNFTTPPPLPPKKKHLKMQQMIDECMYVDHSPSSNSFERISLRSKSPDDSISILSESAGSIDSMLNHSSREEDEIKSIMDRDDMFFENHTSDIFGTNGSTSWEESSLSSSLSNHNGDPLTSVNDYHRLSNTDSGIVSIRSSSYSRSSQMSSNSLQFMQVSKLGTSQSKTIKAESSVQKSTRIQEKQVKSTRQTVSSNSVLTVSNSIGQDIVDFADTDLPPALPQKTKKKTERHPSPYDNVPDDKLGELVVTCERHQSHQSLSSSTSITSNWDQDAKPPPLPPKKKHIMAYMEMFGNCSHTNDQEFMRHSVHMVQYTQPVNSGLPTTQSCTFSHSHSTSRASQGHIQTLSLPPRSDDRSPSPQHSPNSLISSSNLNTASLPPALPPKQRRRHSTRSPPPTPTSLSISESKTPSSASKVLPDLLEHTTKSEKSSESSTPSCEDDLMEMLNVDQYLIWKKSEEDGPDIRGGPIDALIIQATKATKNGVFMYQEAFLTTYRTFISPNDLITKLIRRYNHFYYQQDKKPRSREAFALIVRVVSDLTTLDLDEELQQKLMSFVQQLISCGELTLAKALRVKHLQRHEAKQQSMKYTNIVTSLSLHNRNFTLLDFKSEQIAEQMTLLDAELFMKIEIPEVLIWAQEQNEERSPNLTRFTEHFNKMSYWARTKILTAEGKDAREKYFAKFIKIMKHLRKINNFNSYLALLSALDSAPVRRLEWQKQVQEGLKEYCALIDSSSSFRAYRMALAETQPPCIPYIGLVLQDLTFVHIGNSNLLPDSSINFSKRWQQFNIVENMKKFKKATYTFKKQEKIISFFQNFDDFIGEDAMWKLSETIKPRGKKTHH</sequence>
<accession>A0A9P0GDS7</accession>
<dbReference type="SMART" id="SM00229">
    <property type="entry name" value="RasGEFN"/>
    <property type="match status" value="1"/>
</dbReference>
<reference evidence="7" key="1">
    <citation type="submission" date="2022-01" db="EMBL/GenBank/DDBJ databases">
        <authorList>
            <person name="King R."/>
        </authorList>
    </citation>
    <scope>NUCLEOTIDE SEQUENCE</scope>
</reference>
<evidence type="ECO:0000256" key="3">
    <source>
        <dbReference type="PROSITE-ProRule" id="PRU00168"/>
    </source>
</evidence>
<dbReference type="Proteomes" id="UP001153636">
    <property type="component" value="Chromosome 6"/>
</dbReference>
<keyword evidence="1 3" id="KW-0344">Guanine-nucleotide releasing factor</keyword>
<dbReference type="Gene3D" id="1.20.870.10">
    <property type="entry name" value="Son of sevenless (SoS) protein Chain: S domain 1"/>
    <property type="match status" value="1"/>
</dbReference>
<gene>
    <name evidence="7" type="ORF">PSYICH_LOCUS12528</name>
</gene>
<keyword evidence="8" id="KW-1185">Reference proteome</keyword>
<name>A0A9P0GDS7_9CUCU</name>
<dbReference type="Pfam" id="PF00618">
    <property type="entry name" value="RasGEF_N"/>
    <property type="match status" value="1"/>
</dbReference>
<dbReference type="GO" id="GO:0005886">
    <property type="term" value="C:plasma membrane"/>
    <property type="evidence" value="ECO:0007669"/>
    <property type="project" value="TreeGrafter"/>
</dbReference>
<feature type="compositionally biased region" description="Low complexity" evidence="4">
    <location>
        <begin position="688"/>
        <end position="708"/>
    </location>
</feature>
<evidence type="ECO:0000259" key="5">
    <source>
        <dbReference type="PROSITE" id="PS50009"/>
    </source>
</evidence>
<dbReference type="PANTHER" id="PTHR23113:SF224">
    <property type="entry name" value="RAP GUANINE NUCLEOTIDE EXCHANGE FACTOR 1"/>
    <property type="match status" value="1"/>
</dbReference>
<evidence type="ECO:0000256" key="4">
    <source>
        <dbReference type="SAM" id="MobiDB-lite"/>
    </source>
</evidence>
<dbReference type="GO" id="GO:0007265">
    <property type="term" value="P:Ras protein signal transduction"/>
    <property type="evidence" value="ECO:0007669"/>
    <property type="project" value="TreeGrafter"/>
</dbReference>